<dbReference type="InterPro" id="IPR007329">
    <property type="entry name" value="FMN-bd"/>
</dbReference>
<feature type="domain" description="FMN-binding" evidence="1">
    <location>
        <begin position="159"/>
        <end position="236"/>
    </location>
</feature>
<reference evidence="2 3" key="1">
    <citation type="submission" date="2019-10" db="EMBL/GenBank/DDBJ databases">
        <title>Streptomyces smaragdinus sp. nov. and Streptomyces fabii sp. nov., isolated from the gut of fungus growing-termite Macrotermes natalensis.</title>
        <authorList>
            <person name="Schwitalla J."/>
            <person name="Benndorf R."/>
            <person name="Martin K."/>
            <person name="De Beer W."/>
            <person name="Kaster A.-K."/>
            <person name="Vollmers J."/>
            <person name="Poulsen M."/>
            <person name="Beemelmanns C."/>
        </authorList>
    </citation>
    <scope>NUCLEOTIDE SEQUENCE [LARGE SCALE GENOMIC DNA]</scope>
    <source>
        <strain evidence="2 3">RB5</strain>
    </source>
</reference>
<sequence>MRKNHPVRRVILTTVATTSGVVLLVTLKPDAAQAPDAAAPGIAQGKQATAGNHTATGDAVRTKYGDVRVRLTLTDGRITESEAVQAPEGGHNDDITKMSVPTLNKETVTAQTADIDTVSGATYTSDGYRRSLQSALDKAKKDGLLGRPTRTVDGKPVQTKYGPVQVRLTLTDGKITKSEAVQAPEGGHNDDITKMSVPTLNKETVTAQTADIDSVSGATYTSDGYTKSLQSALDRVDG</sequence>
<dbReference type="AlphaFoldDB" id="A0A7K0CL68"/>
<dbReference type="SMART" id="SM00900">
    <property type="entry name" value="FMN_bind"/>
    <property type="match status" value="2"/>
</dbReference>
<dbReference type="RefSeq" id="WP_153454565.1">
    <property type="nucleotide sequence ID" value="NZ_WEGJ01000018.1"/>
</dbReference>
<organism evidence="2 3">
    <name type="scientific">Streptomyces smaragdinus</name>
    <dbReference type="NCBI Taxonomy" id="2585196"/>
    <lineage>
        <taxon>Bacteria</taxon>
        <taxon>Bacillati</taxon>
        <taxon>Actinomycetota</taxon>
        <taxon>Actinomycetes</taxon>
        <taxon>Kitasatosporales</taxon>
        <taxon>Streptomycetaceae</taxon>
        <taxon>Streptomyces</taxon>
    </lineage>
</organism>
<feature type="domain" description="FMN-binding" evidence="1">
    <location>
        <begin position="62"/>
        <end position="139"/>
    </location>
</feature>
<evidence type="ECO:0000259" key="1">
    <source>
        <dbReference type="SMART" id="SM00900"/>
    </source>
</evidence>
<dbReference type="Gene3D" id="3.90.1010.20">
    <property type="match status" value="2"/>
</dbReference>
<dbReference type="GO" id="GO:0016020">
    <property type="term" value="C:membrane"/>
    <property type="evidence" value="ECO:0007669"/>
    <property type="project" value="InterPro"/>
</dbReference>
<dbReference type="OrthoDB" id="8099475at2"/>
<evidence type="ECO:0000313" key="2">
    <source>
        <dbReference type="EMBL" id="MQY14161.1"/>
    </source>
</evidence>
<dbReference type="Pfam" id="PF04205">
    <property type="entry name" value="FMN_bind"/>
    <property type="match status" value="2"/>
</dbReference>
<accession>A0A7K0CL68</accession>
<proteinExistence type="predicted"/>
<gene>
    <name evidence="2" type="ORF">SRB5_43230</name>
</gene>
<dbReference type="GO" id="GO:0010181">
    <property type="term" value="F:FMN binding"/>
    <property type="evidence" value="ECO:0007669"/>
    <property type="project" value="InterPro"/>
</dbReference>
<dbReference type="EMBL" id="WEGJ01000018">
    <property type="protein sequence ID" value="MQY14161.1"/>
    <property type="molecule type" value="Genomic_DNA"/>
</dbReference>
<evidence type="ECO:0000313" key="3">
    <source>
        <dbReference type="Proteomes" id="UP000466345"/>
    </source>
</evidence>
<comment type="caution">
    <text evidence="2">The sequence shown here is derived from an EMBL/GenBank/DDBJ whole genome shotgun (WGS) entry which is preliminary data.</text>
</comment>
<name>A0A7K0CL68_9ACTN</name>
<protein>
    <recommendedName>
        <fullName evidence="1">FMN-binding domain-containing protein</fullName>
    </recommendedName>
</protein>
<dbReference type="Proteomes" id="UP000466345">
    <property type="component" value="Unassembled WGS sequence"/>
</dbReference>
<keyword evidence="3" id="KW-1185">Reference proteome</keyword>